<dbReference type="Pfam" id="PF10326">
    <property type="entry name" value="7TM_GPCR_Str"/>
    <property type="match status" value="1"/>
</dbReference>
<evidence type="ECO:0000256" key="1">
    <source>
        <dbReference type="SAM" id="Phobius"/>
    </source>
</evidence>
<keyword evidence="3" id="KW-1185">Reference proteome</keyword>
<keyword evidence="1" id="KW-0472">Membrane</keyword>
<accession>A0A9P1IA55</accession>
<dbReference type="PANTHER" id="PTHR46178:SF9">
    <property type="entry name" value="SEVEN TM RECEPTOR"/>
    <property type="match status" value="1"/>
</dbReference>
<organism evidence="2 3">
    <name type="scientific">Caenorhabditis angaria</name>
    <dbReference type="NCBI Taxonomy" id="860376"/>
    <lineage>
        <taxon>Eukaryota</taxon>
        <taxon>Metazoa</taxon>
        <taxon>Ecdysozoa</taxon>
        <taxon>Nematoda</taxon>
        <taxon>Chromadorea</taxon>
        <taxon>Rhabditida</taxon>
        <taxon>Rhabditina</taxon>
        <taxon>Rhabditomorpha</taxon>
        <taxon>Rhabditoidea</taxon>
        <taxon>Rhabditidae</taxon>
        <taxon>Peloderinae</taxon>
        <taxon>Caenorhabditis</taxon>
    </lineage>
</organism>
<gene>
    <name evidence="2" type="ORF">CAMP_LOCUS4101</name>
</gene>
<comment type="caution">
    <text evidence="2">The sequence shown here is derived from an EMBL/GenBank/DDBJ whole genome shotgun (WGS) entry which is preliminary data.</text>
</comment>
<dbReference type="Proteomes" id="UP001152747">
    <property type="component" value="Unassembled WGS sequence"/>
</dbReference>
<feature type="transmembrane region" description="Helical" evidence="1">
    <location>
        <begin position="54"/>
        <end position="74"/>
    </location>
</feature>
<dbReference type="PANTHER" id="PTHR46178">
    <property type="entry name" value="SEVEN TM RECEPTOR"/>
    <property type="match status" value="1"/>
</dbReference>
<evidence type="ECO:0000313" key="3">
    <source>
        <dbReference type="Proteomes" id="UP001152747"/>
    </source>
</evidence>
<feature type="transmembrane region" description="Helical" evidence="1">
    <location>
        <begin position="316"/>
        <end position="337"/>
    </location>
</feature>
<feature type="transmembrane region" description="Helical" evidence="1">
    <location>
        <begin position="20"/>
        <end position="42"/>
    </location>
</feature>
<name>A0A9P1IA55_9PELO</name>
<dbReference type="AlphaFoldDB" id="A0A9P1IA55"/>
<feature type="transmembrane region" description="Helical" evidence="1">
    <location>
        <begin position="200"/>
        <end position="226"/>
    </location>
</feature>
<protein>
    <submittedName>
        <fullName evidence="2">Uncharacterized protein</fullName>
    </submittedName>
</protein>
<feature type="transmembrane region" description="Helical" evidence="1">
    <location>
        <begin position="357"/>
        <end position="377"/>
    </location>
</feature>
<keyword evidence="1" id="KW-0812">Transmembrane</keyword>
<dbReference type="InterPro" id="IPR019428">
    <property type="entry name" value="7TM_GPCR_serpentine_rcpt_Str"/>
</dbReference>
<dbReference type="EMBL" id="CANHGI010000002">
    <property type="protein sequence ID" value="CAI5441464.1"/>
    <property type="molecule type" value="Genomic_DNA"/>
</dbReference>
<keyword evidence="1" id="KW-1133">Transmembrane helix</keyword>
<sequence length="497" mass="57529">MRNNQLLLTLYSTSEIIYSFIHLISIPTILVFDNFFLFFSYRTWTNLEIGKWTLVLYTFFFIQNVTIMMIQFVYRAWTISSFGRKYFLKFYEVVIYISVTIIIAPLIYTIPSIILIWNTPGFVPDDLRILKLKLFGNDIIDDFVLLGIRKEINTSFSNFIIAMTLLVFEFTIINSSALYVQYTVNRSTISSQSKKIQKQLLILLILQTFVGTVCSGVSPFICLINLNFDIDLDSIQLLSISNHIVSLCFPDSLLNIPEIFKTIETNDCETDSLVQRIVGLWFFIEYLMVHLLTYCYSISIIGSFNSSNISFSFRTALQLLPIFVVIFLIQIFLQNQIHTNLTPTKPDVITTSTTRCLFSFMVIQGLTLPFSYIQYIFEFNRKNFSTKRLSKHFLKVFVLLLCNYRLHGLSKYAQTKLLTSENFENYSSIANLCLQILLSPALIFSIPELREKIRNLELKEPIATIYKCVINKVLSIDIELLFHSVLILGVLSEIVPK</sequence>
<proteinExistence type="predicted"/>
<feature type="transmembrane region" description="Helical" evidence="1">
    <location>
        <begin position="280"/>
        <end position="304"/>
    </location>
</feature>
<feature type="transmembrane region" description="Helical" evidence="1">
    <location>
        <begin position="159"/>
        <end position="180"/>
    </location>
</feature>
<feature type="transmembrane region" description="Helical" evidence="1">
    <location>
        <begin position="94"/>
        <end position="117"/>
    </location>
</feature>
<evidence type="ECO:0000313" key="2">
    <source>
        <dbReference type="EMBL" id="CAI5441464.1"/>
    </source>
</evidence>
<reference evidence="2" key="1">
    <citation type="submission" date="2022-11" db="EMBL/GenBank/DDBJ databases">
        <authorList>
            <person name="Kikuchi T."/>
        </authorList>
    </citation>
    <scope>NUCLEOTIDE SEQUENCE</scope>
    <source>
        <strain evidence="2">PS1010</strain>
    </source>
</reference>